<evidence type="ECO:0000313" key="2">
    <source>
        <dbReference type="Proteomes" id="UP000001982"/>
    </source>
</evidence>
<dbReference type="HOGENOM" id="CLU_2384530_0_0_6"/>
<dbReference type="RefSeq" id="WP_011496244.1">
    <property type="nucleotide sequence ID" value="NC_007954.1"/>
</dbReference>
<sequence length="94" mass="9839">MNELPTKAQQSIAENYPLPWADWGIPVGVGCNLILNLGAINTSNIPTLGTWAAAFSGRIHLSVGVPKLPFTVQKNDYTAPVFGGVSGMSGSLAQ</sequence>
<proteinExistence type="predicted"/>
<dbReference type="Proteomes" id="UP000001982">
    <property type="component" value="Chromosome"/>
</dbReference>
<reference evidence="1 2" key="1">
    <citation type="submission" date="2006-03" db="EMBL/GenBank/DDBJ databases">
        <title>Complete sequence of Shewanella denitrificans OS217.</title>
        <authorList>
            <consortium name="US DOE Joint Genome Institute"/>
            <person name="Copeland A."/>
            <person name="Lucas S."/>
            <person name="Lapidus A."/>
            <person name="Barry K."/>
            <person name="Detter J.C."/>
            <person name="Glavina del Rio T."/>
            <person name="Hammon N."/>
            <person name="Israni S."/>
            <person name="Dalin E."/>
            <person name="Tice H."/>
            <person name="Pitluck S."/>
            <person name="Brettin T."/>
            <person name="Bruce D."/>
            <person name="Han C."/>
            <person name="Tapia R."/>
            <person name="Gilna P."/>
            <person name="Kiss H."/>
            <person name="Schmutz J."/>
            <person name="Larimer F."/>
            <person name="Land M."/>
            <person name="Hauser L."/>
            <person name="Kyrpides N."/>
            <person name="Lykidis A."/>
            <person name="Richardson P."/>
        </authorList>
    </citation>
    <scope>NUCLEOTIDE SEQUENCE [LARGE SCALE GENOMIC DNA]</scope>
    <source>
        <strain evidence="2">OS217 / ATCC BAA-1090 / DSM 15013</strain>
    </source>
</reference>
<evidence type="ECO:0000313" key="1">
    <source>
        <dbReference type="EMBL" id="ABE55087.1"/>
    </source>
</evidence>
<accession>Q12N89</accession>
<gene>
    <name evidence="1" type="ordered locus">Sden_1803</name>
</gene>
<organism evidence="1 2">
    <name type="scientific">Shewanella denitrificans (strain OS217 / ATCC BAA-1090 / DSM 15013)</name>
    <dbReference type="NCBI Taxonomy" id="318161"/>
    <lineage>
        <taxon>Bacteria</taxon>
        <taxon>Pseudomonadati</taxon>
        <taxon>Pseudomonadota</taxon>
        <taxon>Gammaproteobacteria</taxon>
        <taxon>Alteromonadales</taxon>
        <taxon>Shewanellaceae</taxon>
        <taxon>Shewanella</taxon>
    </lineage>
</organism>
<protein>
    <submittedName>
        <fullName evidence="1">Uncharacterized protein</fullName>
    </submittedName>
</protein>
<dbReference type="EMBL" id="CP000302">
    <property type="protein sequence ID" value="ABE55087.1"/>
    <property type="molecule type" value="Genomic_DNA"/>
</dbReference>
<dbReference type="AlphaFoldDB" id="Q12N89"/>
<keyword evidence="2" id="KW-1185">Reference proteome</keyword>
<dbReference type="eggNOG" id="ENOG502ZXDB">
    <property type="taxonomic scope" value="Bacteria"/>
</dbReference>
<name>Q12N89_SHEDO</name>
<dbReference type="KEGG" id="sdn:Sden_1803"/>